<keyword evidence="1" id="KW-0812">Transmembrane</keyword>
<comment type="caution">
    <text evidence="2">The sequence shown here is derived from an EMBL/GenBank/DDBJ whole genome shotgun (WGS) entry which is preliminary data.</text>
</comment>
<feature type="transmembrane region" description="Helical" evidence="1">
    <location>
        <begin position="240"/>
        <end position="259"/>
    </location>
</feature>
<sequence>MTQSLARTLIITSLVLSSISFILSLIAFCLTNWKSVQLRSISSSIIPLENNQMDPLIRGEVEKYTDILYRHGQTHSFGLSSHCIVGHKCGRNLLPTFHETNYGLCHNIKYHQQCIFTTSVYLSEKCTCQKPSYINTTHTLVIIIMNIQILFFFVNFLRLHRYIPCLHDLYLRLIAIISTLFSSIFLIIIIIQQNNNRLYEPLAYLETMREHYSTHQIYSFTHDLELIIKQITSNLDVHLGTSYICIILILILTIVSFFTSSTVEIKTLSTFDDDERKNEQNNVLLPSPPTPPPLLLPPLPPSERFVPYEQIRFSRQTKV</sequence>
<dbReference type="Proteomes" id="UP000663860">
    <property type="component" value="Unassembled WGS sequence"/>
</dbReference>
<accession>A0A814UMA3</accession>
<dbReference type="AlphaFoldDB" id="A0A814UMA3"/>
<feature type="transmembrane region" description="Helical" evidence="1">
    <location>
        <begin position="9"/>
        <end position="33"/>
    </location>
</feature>
<feature type="transmembrane region" description="Helical" evidence="1">
    <location>
        <begin position="169"/>
        <end position="191"/>
    </location>
</feature>
<dbReference type="EMBL" id="CAJNOE010000366">
    <property type="protein sequence ID" value="CAF1176767.1"/>
    <property type="molecule type" value="Genomic_DNA"/>
</dbReference>
<gene>
    <name evidence="2" type="ORF">IZO911_LOCUS27219</name>
</gene>
<keyword evidence="1" id="KW-1133">Transmembrane helix</keyword>
<protein>
    <submittedName>
        <fullName evidence="2">Uncharacterized protein</fullName>
    </submittedName>
</protein>
<name>A0A814UMA3_9BILA</name>
<reference evidence="2" key="1">
    <citation type="submission" date="2021-02" db="EMBL/GenBank/DDBJ databases">
        <authorList>
            <person name="Nowell W R."/>
        </authorList>
    </citation>
    <scope>NUCLEOTIDE SEQUENCE</scope>
</reference>
<proteinExistence type="predicted"/>
<keyword evidence="1" id="KW-0472">Membrane</keyword>
<feature type="transmembrane region" description="Helical" evidence="1">
    <location>
        <begin position="139"/>
        <end position="157"/>
    </location>
</feature>
<evidence type="ECO:0000313" key="2">
    <source>
        <dbReference type="EMBL" id="CAF1176767.1"/>
    </source>
</evidence>
<organism evidence="2 3">
    <name type="scientific">Adineta steineri</name>
    <dbReference type="NCBI Taxonomy" id="433720"/>
    <lineage>
        <taxon>Eukaryota</taxon>
        <taxon>Metazoa</taxon>
        <taxon>Spiralia</taxon>
        <taxon>Gnathifera</taxon>
        <taxon>Rotifera</taxon>
        <taxon>Eurotatoria</taxon>
        <taxon>Bdelloidea</taxon>
        <taxon>Adinetida</taxon>
        <taxon>Adinetidae</taxon>
        <taxon>Adineta</taxon>
    </lineage>
</organism>
<evidence type="ECO:0000313" key="3">
    <source>
        <dbReference type="Proteomes" id="UP000663860"/>
    </source>
</evidence>
<evidence type="ECO:0000256" key="1">
    <source>
        <dbReference type="SAM" id="Phobius"/>
    </source>
</evidence>